<organism evidence="1 2">
    <name type="scientific">Dactylonectria estremocensis</name>
    <dbReference type="NCBI Taxonomy" id="1079267"/>
    <lineage>
        <taxon>Eukaryota</taxon>
        <taxon>Fungi</taxon>
        <taxon>Dikarya</taxon>
        <taxon>Ascomycota</taxon>
        <taxon>Pezizomycotina</taxon>
        <taxon>Sordariomycetes</taxon>
        <taxon>Hypocreomycetidae</taxon>
        <taxon>Hypocreales</taxon>
        <taxon>Nectriaceae</taxon>
        <taxon>Dactylonectria</taxon>
    </lineage>
</organism>
<reference evidence="1" key="1">
    <citation type="journal article" date="2021" name="Nat. Commun.">
        <title>Genetic determinants of endophytism in the Arabidopsis root mycobiome.</title>
        <authorList>
            <person name="Mesny F."/>
            <person name="Miyauchi S."/>
            <person name="Thiergart T."/>
            <person name="Pickel B."/>
            <person name="Atanasova L."/>
            <person name="Karlsson M."/>
            <person name="Huettel B."/>
            <person name="Barry K.W."/>
            <person name="Haridas S."/>
            <person name="Chen C."/>
            <person name="Bauer D."/>
            <person name="Andreopoulos W."/>
            <person name="Pangilinan J."/>
            <person name="LaButti K."/>
            <person name="Riley R."/>
            <person name="Lipzen A."/>
            <person name="Clum A."/>
            <person name="Drula E."/>
            <person name="Henrissat B."/>
            <person name="Kohler A."/>
            <person name="Grigoriev I.V."/>
            <person name="Martin F.M."/>
            <person name="Hacquard S."/>
        </authorList>
    </citation>
    <scope>NUCLEOTIDE SEQUENCE</scope>
    <source>
        <strain evidence="1">MPI-CAGE-AT-0021</strain>
    </source>
</reference>
<sequence>MALVLLQQLKHLLNETNPKKRKRRAYWNSLPLEIKKLIIKYAIPDQEFVIDRNSCTTLGSSVAPLLQVNKEMRKLVEANVSHFAILGAFTEPGEFGVYARFALDMTVAPLKVVDMKLPDKFVYPEGLGLDVALPFQKLLSISAEPWSFPDWHPLRIAMVGSSPWEIFDSIPFCNCHWTWKAALPLIKEVTFVHAVHGITSPIADFVSEEILTSGPYCYALGQGHGRGIWLGFRYFTRSRRVQCTPLIAEEIESAWEDAVKVKKLNANSTPLITRIWIEHEEMPPDKPYHAWRELRDPYDDDPAWI</sequence>
<evidence type="ECO:0000313" key="1">
    <source>
        <dbReference type="EMBL" id="KAH7150167.1"/>
    </source>
</evidence>
<dbReference type="OrthoDB" id="5090029at2759"/>
<dbReference type="EMBL" id="JAGMUU010000006">
    <property type="protein sequence ID" value="KAH7150167.1"/>
    <property type="molecule type" value="Genomic_DNA"/>
</dbReference>
<evidence type="ECO:0000313" key="2">
    <source>
        <dbReference type="Proteomes" id="UP000717696"/>
    </source>
</evidence>
<keyword evidence="2" id="KW-1185">Reference proteome</keyword>
<evidence type="ECO:0008006" key="3">
    <source>
        <dbReference type="Google" id="ProtNLM"/>
    </source>
</evidence>
<accession>A0A9P9J9A6</accession>
<name>A0A9P9J9A6_9HYPO</name>
<gene>
    <name evidence="1" type="ORF">B0J13DRAFT_620492</name>
</gene>
<dbReference type="AlphaFoldDB" id="A0A9P9J9A6"/>
<proteinExistence type="predicted"/>
<comment type="caution">
    <text evidence="1">The sequence shown here is derived from an EMBL/GenBank/DDBJ whole genome shotgun (WGS) entry which is preliminary data.</text>
</comment>
<protein>
    <recommendedName>
        <fullName evidence="3">F-box domain-containing protein</fullName>
    </recommendedName>
</protein>
<dbReference type="Proteomes" id="UP000717696">
    <property type="component" value="Unassembled WGS sequence"/>
</dbReference>